<dbReference type="KEGG" id="dci:103521309"/>
<evidence type="ECO:0000313" key="3">
    <source>
        <dbReference type="RefSeq" id="XP_026685417.1"/>
    </source>
</evidence>
<feature type="compositionally biased region" description="Polar residues" evidence="1">
    <location>
        <begin position="501"/>
        <end position="510"/>
    </location>
</feature>
<feature type="compositionally biased region" description="Basic and acidic residues" evidence="1">
    <location>
        <begin position="953"/>
        <end position="963"/>
    </location>
</feature>
<feature type="compositionally biased region" description="Polar residues" evidence="1">
    <location>
        <begin position="2020"/>
        <end position="2044"/>
    </location>
</feature>
<feature type="compositionally biased region" description="Basic and acidic residues" evidence="1">
    <location>
        <begin position="732"/>
        <end position="765"/>
    </location>
</feature>
<evidence type="ECO:0000256" key="1">
    <source>
        <dbReference type="SAM" id="MobiDB-lite"/>
    </source>
</evidence>
<feature type="region of interest" description="Disordered" evidence="1">
    <location>
        <begin position="2302"/>
        <end position="2359"/>
    </location>
</feature>
<dbReference type="PaxDb" id="121845-A0A3Q0JA78"/>
<feature type="compositionally biased region" description="Polar residues" evidence="1">
    <location>
        <begin position="2323"/>
        <end position="2347"/>
    </location>
</feature>
<feature type="region of interest" description="Disordered" evidence="1">
    <location>
        <begin position="475"/>
        <end position="510"/>
    </location>
</feature>
<feature type="compositionally biased region" description="Basic and acidic residues" evidence="1">
    <location>
        <begin position="237"/>
        <end position="247"/>
    </location>
</feature>
<feature type="compositionally biased region" description="Low complexity" evidence="1">
    <location>
        <begin position="1181"/>
        <end position="1208"/>
    </location>
</feature>
<feature type="compositionally biased region" description="Polar residues" evidence="1">
    <location>
        <begin position="1988"/>
        <end position="2012"/>
    </location>
</feature>
<feature type="compositionally biased region" description="Basic and acidic residues" evidence="1">
    <location>
        <begin position="1805"/>
        <end position="1815"/>
    </location>
</feature>
<dbReference type="Proteomes" id="UP000079169">
    <property type="component" value="Unplaced"/>
</dbReference>
<feature type="compositionally biased region" description="Polar residues" evidence="1">
    <location>
        <begin position="1011"/>
        <end position="1041"/>
    </location>
</feature>
<feature type="compositionally biased region" description="Polar residues" evidence="1">
    <location>
        <begin position="1125"/>
        <end position="1134"/>
    </location>
</feature>
<feature type="region of interest" description="Disordered" evidence="1">
    <location>
        <begin position="873"/>
        <end position="983"/>
    </location>
</feature>
<feature type="region of interest" description="Disordered" evidence="1">
    <location>
        <begin position="1964"/>
        <end position="2093"/>
    </location>
</feature>
<name>A0A3Q0JA78_DIACI</name>
<feature type="region of interest" description="Disordered" evidence="1">
    <location>
        <begin position="2158"/>
        <end position="2185"/>
    </location>
</feature>
<feature type="compositionally biased region" description="Low complexity" evidence="1">
    <location>
        <begin position="1106"/>
        <end position="1118"/>
    </location>
</feature>
<dbReference type="GeneID" id="103521309"/>
<feature type="compositionally biased region" description="Low complexity" evidence="1">
    <location>
        <begin position="20"/>
        <end position="35"/>
    </location>
</feature>
<feature type="compositionally biased region" description="Basic and acidic residues" evidence="1">
    <location>
        <begin position="926"/>
        <end position="946"/>
    </location>
</feature>
<feature type="compositionally biased region" description="Polar residues" evidence="1">
    <location>
        <begin position="1069"/>
        <end position="1080"/>
    </location>
</feature>
<feature type="compositionally biased region" description="Polar residues" evidence="1">
    <location>
        <begin position="648"/>
        <end position="658"/>
    </location>
</feature>
<organism evidence="2 3">
    <name type="scientific">Diaphorina citri</name>
    <name type="common">Asian citrus psyllid</name>
    <dbReference type="NCBI Taxonomy" id="121845"/>
    <lineage>
        <taxon>Eukaryota</taxon>
        <taxon>Metazoa</taxon>
        <taxon>Ecdysozoa</taxon>
        <taxon>Arthropoda</taxon>
        <taxon>Hexapoda</taxon>
        <taxon>Insecta</taxon>
        <taxon>Pterygota</taxon>
        <taxon>Neoptera</taxon>
        <taxon>Paraneoptera</taxon>
        <taxon>Hemiptera</taxon>
        <taxon>Sternorrhyncha</taxon>
        <taxon>Psylloidea</taxon>
        <taxon>Psyllidae</taxon>
        <taxon>Diaphorininae</taxon>
        <taxon>Diaphorina</taxon>
    </lineage>
</organism>
<reference evidence="3" key="1">
    <citation type="submission" date="2025-08" db="UniProtKB">
        <authorList>
            <consortium name="RefSeq"/>
        </authorList>
    </citation>
    <scope>IDENTIFICATION</scope>
</reference>
<feature type="region of interest" description="Disordered" evidence="1">
    <location>
        <begin position="639"/>
        <end position="658"/>
    </location>
</feature>
<feature type="region of interest" description="Disordered" evidence="1">
    <location>
        <begin position="1"/>
        <end position="106"/>
    </location>
</feature>
<feature type="compositionally biased region" description="Polar residues" evidence="1">
    <location>
        <begin position="968"/>
        <end position="981"/>
    </location>
</feature>
<feature type="compositionally biased region" description="Polar residues" evidence="1">
    <location>
        <begin position="1926"/>
        <end position="1936"/>
    </location>
</feature>
<feature type="compositionally biased region" description="Polar residues" evidence="1">
    <location>
        <begin position="2074"/>
        <end position="2093"/>
    </location>
</feature>
<feature type="compositionally biased region" description="Polar residues" evidence="1">
    <location>
        <begin position="892"/>
        <end position="902"/>
    </location>
</feature>
<feature type="compositionally biased region" description="Polar residues" evidence="1">
    <location>
        <begin position="587"/>
        <end position="608"/>
    </location>
</feature>
<feature type="compositionally biased region" description="Basic and acidic residues" evidence="1">
    <location>
        <begin position="1451"/>
        <end position="1466"/>
    </location>
</feature>
<proteinExistence type="predicted"/>
<feature type="compositionally biased region" description="Low complexity" evidence="1">
    <location>
        <begin position="52"/>
        <end position="76"/>
    </location>
</feature>
<dbReference type="STRING" id="121845.A0A3Q0JA78"/>
<feature type="compositionally biased region" description="Basic and acidic residues" evidence="1">
    <location>
        <begin position="475"/>
        <end position="490"/>
    </location>
</feature>
<dbReference type="RefSeq" id="XP_026685417.1">
    <property type="nucleotide sequence ID" value="XM_026829616.1"/>
</dbReference>
<gene>
    <name evidence="3" type="primary">LOC103521309</name>
</gene>
<keyword evidence="2" id="KW-1185">Reference proteome</keyword>
<sequence>MEEETNFYIVIKQKDSSHPSNSSQDDASNASDHASITSEGHPSAHPNNACVHSNASPHPSNASAHPSNASAHPSNASEDHASNASDHPSNTSANASQDHASQEQHTMSSMYAFTKIEQQGNHKIKCAVCLANRVASVWNNEVCNKCYQFYLTIQTNSLPLSCRNDTSCVKFSPSKYCPLHKYQKCVQIIANDFDQNKSETSIEQNIAPSTSKDSSNNMIKEVEDIRNDTESLQSSDINEHQRTEGKEINQDNDLTVHRKDESEVICEVCQMMVVLVDQKVCSQCYKFYNIIESNRIAVSCTKDARCLRMSVSQYCPLHRFETCRKLILNDERKTISPTNVNYEVRVVLENLKLSEFPAAKGRTQKGNFEISQEMKTDGCSLNNNICCENKRNFLNQMNLRERRSSCSPREQTTPKYELRSGVSKILKSDPTHQGSLDRIVKIFKLRTTHDGLSFEGPSHEDFTAQTVESIVDEKSHLNRTRSSEKCERSYTSESAGEVEKTTNCNSPKPIQNTTLTVMRQSKKIDASKVETNLEAATNTRHLKEIHSSSVPELVETTTIQQTKDLQNLVSDVFADSATEELEATKNINSPIDSHSQIPETNKGDNSIVDSKISGGEQNESLNSGKMQITKSEEVDKNIEGRTRREVQNDNGNSNDVPDTTTRVLKEIIETNCNPDLVPDSTSPDKVIKDLKNRTRNSNKMSNLNLDTSLEKGLNSNIKETKKSRESNVGSEMSKKEKIANDNKKRETSAKLTREPEPLKKKVKETDKVKCSPKVKELSMNSRNIKFVNIFEGVEEESNCKLTQKSVKRMPKDKSSPLVVRPTFKHRFDKEKHRRVSDDKLDNCELIRDNLKLKDDVRKIGKSIDRDKIMQDELKGNPSVCGKRKLQDIEPPSKSTDINCSNTQKRKSTGSIKPDTSKSSPKRKRRLSEEVKSSNEKKYSNKEHDSVKCQMSKKYPEKKSNTHEKRGKTTSTRDGQMNQSVEGQLLKKNIKNIIQKWNTRTVENEVVREPISKSSTENNEQMSDISTIEVSTKDVLTTSKSPDPTPCVEVSTPTDSSDIAPDPAPYVEVSTPTTSGKSSDPTPFVADTTPTTSSCKSLDPAPCVEVSTPTTTSDISSDPAPCVEVSTPTTSSCKSTDPAPCVEVSSPTATSDISDPAPCVKVSTPTESSDKAPDPTPCVEVSTPTTSDISPDPTSFVEVSTPTTSDISPDPTPCVEVSTPTTSSDIAPNHAPYVEVSTPTASSDLSPDPAPCVEVSTPTTSSCKSPDPAPCAEVSTPTTSGKPLDPVPCVEDSTKYVSSSNKSPEPAKKSGVILDFVANDELDFDEDLKDQDTPSEKNSQSSNLDIGSNNVTSSMNETNEPSRRSPTPGNDKSPIEKNIQMPHQTNEFQSDSSPMKTKESVSRSGPRKTFSKDCNEINIRPADSSVISNENSNGVKTFESESRPSTLQNVENEAKKVRRENQKEKTGTDNVIPSSESRENRLRTMEPSCGMNLNNCPPLDRNVNSKTVNNKEVFDFSTDNILLVKQEVASQLRSSYYSLLDFICTVSCERRWPYINRLFTNNSLNVMRMAVACYALQWNGTYKFSQLLNLLQTLLGERYKTLVTSVTRLVIVLANDEVFDNMILEFAMKCAKTILISRQKRQWYYTSKILPRVVHETGLYFEAFKIMVEEEMEIRTPFVVNTMHQVLVKRDKVDCDYFVKTVLKMYPNGSHVTLFPQKNHLDLLTKLKNYRSKRYTDWLRTMPSFIVRLHLNEEPSTNSIVSISKHVESGVRSLQHTVVEENDLSKKDRGGTISENRNVRTSNHVESQDKGGRSEHFVNNTATQMATSNDYQPDYSNSSDKSSNHCSSNLCNTDCVRSSNINDSGNVAIQVQQPSGSGISSTKSFPTLEEAVSFSVSCNRSTSGIFGKTSTQEVSSKPVSPEVLDKTSPSGVLGKTTTPEVFGKSNLGFFGKNSIAEIFGTSSVPKELGKSTSNGKTSTSEVLDKSTSNDRNSTSQVLERSTSRLFGRTSTSEVLDKSTSNDENSTSQVLDKSTSNPENSTSQVLETRLFGRTSTSEVLDKSTSNDENSRPQVLDKSTSNDENSTSQVLERSTSRLFGRISTSEVLDKSTSNDENSRPQILDKLTSTLYGHSTTPEVFGKSNLGFFGKKSAPEIFGKTSTSEAVDKSTSGILGQTSSPGILNKTSSPPVLGTTFSEWLGNSTSGVFGKYTQEEFSNISAEFWKMTNTFKSSPTRDSTVERTTGPFGQNIFQTQSPDQEVIRCNSSVDSRSSQWDPTTANCSQDDDIEVLDVVVPSPKIVSVIDIDSDDSNGVPESFNTRENEPGVNNVSQESITNRSNNNQGSQTESTNEQRKRRISFNNTPDIREIQRIVYEDSGEEEDNLTTRNKRMRQEENVLDSMNEPRTRIEAPSVHHSDAVASFISSLREYTYLSKTDKMSFIRQFYSSPLARTKFLNETLCERQSVEVLRNLYEVVLNKVIDPGSVTTNVDYEHVTELTKFNVDAFIKTPVICEDKWSPLKIWLFLSQFQKRSEAVSVLQKYSLLEEDLTKWRLNWQESDLEQYCQVVTLLLNTYREDKYVSLNMCRTLLFLHKIKAYSTTDFPQVLQKILLMILDEYFYISNWYYDTYNEYYHLGDQLFPVISSTLELGARRLALSTSFTRGCVNYLCHYKRTDLALDLIQNCANLSRIYSLYEQGDIIELRDIYSIEEMSLHLTYALANISSDLFNRLKTNQTVVKIFLKKVKELPEFHYYLVSLLILKKGKYLM</sequence>
<feature type="compositionally biased region" description="Acidic residues" evidence="1">
    <location>
        <begin position="1317"/>
        <end position="1328"/>
    </location>
</feature>
<feature type="compositionally biased region" description="Polar residues" evidence="1">
    <location>
        <begin position="1816"/>
        <end position="1834"/>
    </location>
</feature>
<accession>A0A3Q0JA78</accession>
<feature type="region of interest" description="Disordered" evidence="1">
    <location>
        <begin position="692"/>
        <end position="765"/>
    </location>
</feature>
<feature type="compositionally biased region" description="Polar residues" evidence="1">
    <location>
        <begin position="695"/>
        <end position="717"/>
    </location>
</feature>
<feature type="compositionally biased region" description="Polar residues" evidence="1">
    <location>
        <begin position="1907"/>
        <end position="1917"/>
    </location>
</feature>
<feature type="region of interest" description="Disordered" evidence="1">
    <location>
        <begin position="587"/>
        <end position="621"/>
    </location>
</feature>
<feature type="region of interest" description="Disordered" evidence="1">
    <location>
        <begin position="1777"/>
        <end position="1842"/>
    </location>
</feature>
<feature type="compositionally biased region" description="Polar residues" evidence="1">
    <location>
        <begin position="1424"/>
        <end position="1434"/>
    </location>
</feature>
<evidence type="ECO:0000313" key="2">
    <source>
        <dbReference type="Proteomes" id="UP000079169"/>
    </source>
</evidence>
<feature type="compositionally biased region" description="Polar residues" evidence="1">
    <location>
        <begin position="1335"/>
        <end position="1369"/>
    </location>
</feature>
<feature type="region of interest" description="Disordered" evidence="1">
    <location>
        <begin position="1007"/>
        <end position="1480"/>
    </location>
</feature>
<feature type="compositionally biased region" description="Polar residues" evidence="1">
    <location>
        <begin position="82"/>
        <end position="106"/>
    </location>
</feature>
<feature type="compositionally biased region" description="Polar residues" evidence="1">
    <location>
        <begin position="1380"/>
        <end position="1394"/>
    </location>
</feature>
<feature type="region of interest" description="Disordered" evidence="1">
    <location>
        <begin position="1907"/>
        <end position="1936"/>
    </location>
</feature>
<feature type="compositionally biased region" description="Polar residues" evidence="1">
    <location>
        <begin position="1792"/>
        <end position="1804"/>
    </location>
</feature>
<protein>
    <submittedName>
        <fullName evidence="3">Uncharacterized protein LOC103521309</fullName>
    </submittedName>
</protein>
<feature type="compositionally biased region" description="Basic and acidic residues" evidence="1">
    <location>
        <begin position="2057"/>
        <end position="2068"/>
    </location>
</feature>
<feature type="compositionally biased region" description="Low complexity" evidence="1">
    <location>
        <begin position="1969"/>
        <end position="1979"/>
    </location>
</feature>
<feature type="region of interest" description="Disordered" evidence="1">
    <location>
        <begin position="227"/>
        <end position="247"/>
    </location>
</feature>